<evidence type="ECO:0000313" key="5">
    <source>
        <dbReference type="Proteomes" id="UP000252519"/>
    </source>
</evidence>
<keyword evidence="2" id="KW-0812">Transmembrane</keyword>
<dbReference type="GO" id="GO:0004888">
    <property type="term" value="F:transmembrane signaling receptor activity"/>
    <property type="evidence" value="ECO:0007669"/>
    <property type="project" value="InterPro"/>
</dbReference>
<feature type="transmembrane region" description="Helical" evidence="2">
    <location>
        <begin position="117"/>
        <end position="141"/>
    </location>
</feature>
<dbReference type="AlphaFoldDB" id="A0A368G1R3"/>
<feature type="compositionally biased region" description="Basic residues" evidence="1">
    <location>
        <begin position="7"/>
        <end position="25"/>
    </location>
</feature>
<accession>A0A368G1R3</accession>
<dbReference type="EMBL" id="JOJR01000403">
    <property type="protein sequence ID" value="RCN38391.1"/>
    <property type="molecule type" value="Genomic_DNA"/>
</dbReference>
<dbReference type="Pfam" id="PF02932">
    <property type="entry name" value="Neur_chan_memb"/>
    <property type="match status" value="1"/>
</dbReference>
<evidence type="ECO:0000256" key="1">
    <source>
        <dbReference type="SAM" id="MobiDB-lite"/>
    </source>
</evidence>
<dbReference type="SUPFAM" id="SSF90112">
    <property type="entry name" value="Neurotransmitter-gated ion-channel transmembrane pore"/>
    <property type="match status" value="1"/>
</dbReference>
<reference evidence="4 5" key="1">
    <citation type="submission" date="2014-10" db="EMBL/GenBank/DDBJ databases">
        <title>Draft genome of the hookworm Ancylostoma caninum.</title>
        <authorList>
            <person name="Mitreva M."/>
        </authorList>
    </citation>
    <scope>NUCLEOTIDE SEQUENCE [LARGE SCALE GENOMIC DNA]</scope>
    <source>
        <strain evidence="4 5">Baltimore</strain>
    </source>
</reference>
<dbReference type="InterPro" id="IPR006201">
    <property type="entry name" value="Neur_channel"/>
</dbReference>
<dbReference type="GO" id="GO:0005230">
    <property type="term" value="F:extracellular ligand-gated monoatomic ion channel activity"/>
    <property type="evidence" value="ECO:0007669"/>
    <property type="project" value="UniProtKB-ARBA"/>
</dbReference>
<keyword evidence="2" id="KW-1133">Transmembrane helix</keyword>
<dbReference type="STRING" id="29170.A0A368G1R3"/>
<dbReference type="PRINTS" id="PR00253">
    <property type="entry name" value="GABAARECEPTR"/>
</dbReference>
<evidence type="ECO:0000259" key="3">
    <source>
        <dbReference type="Pfam" id="PF02932"/>
    </source>
</evidence>
<proteinExistence type="predicted"/>
<evidence type="ECO:0000256" key="2">
    <source>
        <dbReference type="SAM" id="Phobius"/>
    </source>
</evidence>
<dbReference type="OrthoDB" id="10492159at2759"/>
<name>A0A368G1R3_ANCCA</name>
<dbReference type="InterPro" id="IPR006029">
    <property type="entry name" value="Neurotrans-gated_channel_TM"/>
</dbReference>
<dbReference type="Gene3D" id="1.20.58.390">
    <property type="entry name" value="Neurotransmitter-gated ion-channel transmembrane domain"/>
    <property type="match status" value="1"/>
</dbReference>
<dbReference type="InterPro" id="IPR038050">
    <property type="entry name" value="Neuro_actylchol_rec"/>
</dbReference>
<feature type="non-terminal residue" evidence="4">
    <location>
        <position position="154"/>
    </location>
</feature>
<protein>
    <recommendedName>
        <fullName evidence="3">Neurotransmitter-gated ion-channel transmembrane domain-containing protein</fullName>
    </recommendedName>
</protein>
<feature type="domain" description="Neurotransmitter-gated ion-channel transmembrane" evidence="3">
    <location>
        <begin position="124"/>
        <end position="153"/>
    </location>
</feature>
<evidence type="ECO:0000313" key="4">
    <source>
        <dbReference type="EMBL" id="RCN38391.1"/>
    </source>
</evidence>
<gene>
    <name evidence="4" type="ORF">ANCCAN_15707</name>
</gene>
<dbReference type="InterPro" id="IPR006028">
    <property type="entry name" value="GABAA/Glycine_rcpt"/>
</dbReference>
<sequence length="154" mass="17314">MLSLQMHTRRRTSSTSGRRRTRCSRRTACASRCPASSCRTSSPSTAPARPTRVRSPATRARVPLALAADFANCALSLSVVDRLIVARRSIRSMRCAGMVCLGEYSCLRTQMVLRREFSYYLLQLYIPSFMLVIVSWVSFWLDKDSVPARVTLGM</sequence>
<organism evidence="4 5">
    <name type="scientific">Ancylostoma caninum</name>
    <name type="common">Dog hookworm</name>
    <dbReference type="NCBI Taxonomy" id="29170"/>
    <lineage>
        <taxon>Eukaryota</taxon>
        <taxon>Metazoa</taxon>
        <taxon>Ecdysozoa</taxon>
        <taxon>Nematoda</taxon>
        <taxon>Chromadorea</taxon>
        <taxon>Rhabditida</taxon>
        <taxon>Rhabditina</taxon>
        <taxon>Rhabditomorpha</taxon>
        <taxon>Strongyloidea</taxon>
        <taxon>Ancylostomatidae</taxon>
        <taxon>Ancylostomatinae</taxon>
        <taxon>Ancylostoma</taxon>
    </lineage>
</organism>
<keyword evidence="2" id="KW-0472">Membrane</keyword>
<feature type="compositionally biased region" description="Low complexity" evidence="1">
    <location>
        <begin position="26"/>
        <end position="48"/>
    </location>
</feature>
<dbReference type="PANTHER" id="PTHR18945">
    <property type="entry name" value="NEUROTRANSMITTER GATED ION CHANNEL"/>
    <property type="match status" value="1"/>
</dbReference>
<comment type="caution">
    <text evidence="4">The sequence shown here is derived from an EMBL/GenBank/DDBJ whole genome shotgun (WGS) entry which is preliminary data.</text>
</comment>
<dbReference type="GO" id="GO:0016020">
    <property type="term" value="C:membrane"/>
    <property type="evidence" value="ECO:0007669"/>
    <property type="project" value="InterPro"/>
</dbReference>
<keyword evidence="5" id="KW-1185">Reference proteome</keyword>
<feature type="region of interest" description="Disordered" evidence="1">
    <location>
        <begin position="1"/>
        <end position="55"/>
    </location>
</feature>
<dbReference type="Proteomes" id="UP000252519">
    <property type="component" value="Unassembled WGS sequence"/>
</dbReference>
<dbReference type="InterPro" id="IPR036719">
    <property type="entry name" value="Neuro-gated_channel_TM_sf"/>
</dbReference>